<reference evidence="2" key="1">
    <citation type="submission" date="2021-01" db="EMBL/GenBank/DDBJ databases">
        <title>Paracoccus amoyensis sp. nov., isolated from the surface seawater along the coast of Xiamen Island, China.</title>
        <authorList>
            <person name="Lyu L."/>
        </authorList>
    </citation>
    <scope>NUCLEOTIDE SEQUENCE</scope>
    <source>
        <strain evidence="2">MJ17</strain>
    </source>
</reference>
<dbReference type="RefSeq" id="WP_200686640.1">
    <property type="nucleotide sequence ID" value="NZ_JAEPRQ010000003.1"/>
</dbReference>
<evidence type="ECO:0000313" key="2">
    <source>
        <dbReference type="EMBL" id="MBK4216635.1"/>
    </source>
</evidence>
<protein>
    <submittedName>
        <fullName evidence="2">DUF1837 domain-containing protein</fullName>
    </submittedName>
</protein>
<keyword evidence="3" id="KW-1185">Reference proteome</keyword>
<feature type="domain" description="Anti-bacteriophage protein A/HamA C-terminal" evidence="1">
    <location>
        <begin position="16"/>
        <end position="278"/>
    </location>
</feature>
<name>A0A934SD19_9RHOB</name>
<comment type="caution">
    <text evidence="2">The sequence shown here is derived from an EMBL/GenBank/DDBJ whole genome shotgun (WGS) entry which is preliminary data.</text>
</comment>
<dbReference type="AlphaFoldDB" id="A0A934SD19"/>
<gene>
    <name evidence="2" type="ORF">JJJ17_11915</name>
</gene>
<dbReference type="Pfam" id="PF08878">
    <property type="entry name" value="HamA"/>
    <property type="match status" value="1"/>
</dbReference>
<dbReference type="Proteomes" id="UP000640485">
    <property type="component" value="Unassembled WGS sequence"/>
</dbReference>
<evidence type="ECO:0000259" key="1">
    <source>
        <dbReference type="Pfam" id="PF08878"/>
    </source>
</evidence>
<organism evidence="2 3">
    <name type="scientific">Paracoccus caeni</name>
    <dbReference type="NCBI Taxonomy" id="657651"/>
    <lineage>
        <taxon>Bacteria</taxon>
        <taxon>Pseudomonadati</taxon>
        <taxon>Pseudomonadota</taxon>
        <taxon>Alphaproteobacteria</taxon>
        <taxon>Rhodobacterales</taxon>
        <taxon>Paracoccaceae</taxon>
        <taxon>Paracoccus</taxon>
    </lineage>
</organism>
<dbReference type="InterPro" id="IPR014976">
    <property type="entry name" value="AbpA_HamA_C"/>
</dbReference>
<dbReference type="EMBL" id="JAEPRQ010000003">
    <property type="protein sequence ID" value="MBK4216635.1"/>
    <property type="molecule type" value="Genomic_DNA"/>
</dbReference>
<accession>A0A934SD19</accession>
<sequence length="284" mass="31754">MSNPYEIAPNCVLTRLTESNESLESYCAGFELSEWRCSGLADNLIEWIIDYALKSDELRNTNHTNSFVRLKQAASRVYTSEKYERRGEVGEIAAHAVCRTFFNTIPVAARVNYLSASNDPVKAFDLVHMRYVGVDDIELWLGEAKFFKDRNDAIKDAITSIKGHITAGFLRNEKLLLGPQVSDDIPHSAKIKKLLSAEVSLDDLIKNAVFPVLIAANSDATARHVSASDNYSAEVDVEMKILWDKLKASGLTEKIRLKLIYVPLGNKDTLNKAFDDRLKALQIG</sequence>
<proteinExistence type="predicted"/>
<evidence type="ECO:0000313" key="3">
    <source>
        <dbReference type="Proteomes" id="UP000640485"/>
    </source>
</evidence>